<dbReference type="Pfam" id="PF08282">
    <property type="entry name" value="Hydrolase_3"/>
    <property type="match status" value="1"/>
</dbReference>
<sequence length="270" mass="30476">MYNLLALDLDGTLLNENHEISETNKHMLYEAKKRGVKIILISGREPKAVKYFGNELKLNELIAGLNGGMITDSKAEKIFFNEFIDENLAKKVVYSVEYENLCCVVFIGGKIFTKDKSDLRFRIFENYAVMDIGEVGKLSIFLGNESFWNKISKILLIDDNKKLNSYKESLLSSDFMELTMQFSLPHFLEIYSGAVSKGRALEYISKFYGIRRDQIIAIGDGENDIDMIKFAGLGVSMGNAPDIVKKSSDIVTLSNNEDGVSEIIKNFIIK</sequence>
<comment type="caution">
    <text evidence="1">The sequence shown here is derived from an EMBL/GenBank/DDBJ whole genome shotgun (WGS) entry which is preliminary data.</text>
</comment>
<dbReference type="RefSeq" id="WP_262429436.1">
    <property type="nucleotide sequence ID" value="NZ_JACRTG010000018.1"/>
</dbReference>
<gene>
    <name evidence="1" type="ORF">H8707_06990</name>
</gene>
<dbReference type="SFLD" id="SFLDG01140">
    <property type="entry name" value="C2.B:_Phosphomannomutase_and_P"/>
    <property type="match status" value="1"/>
</dbReference>
<dbReference type="PROSITE" id="PS01228">
    <property type="entry name" value="COF_1"/>
    <property type="match status" value="1"/>
</dbReference>
<dbReference type="PROSITE" id="PS01229">
    <property type="entry name" value="COF_2"/>
    <property type="match status" value="1"/>
</dbReference>
<accession>A0A926EXC5</accession>
<organism evidence="1 2">
    <name type="scientific">Paratissierella segnis</name>
    <dbReference type="NCBI Taxonomy" id="2763679"/>
    <lineage>
        <taxon>Bacteria</taxon>
        <taxon>Bacillati</taxon>
        <taxon>Bacillota</taxon>
        <taxon>Tissierellia</taxon>
        <taxon>Tissierellales</taxon>
        <taxon>Tissierellaceae</taxon>
        <taxon>Paratissierella</taxon>
    </lineage>
</organism>
<dbReference type="GO" id="GO:0000287">
    <property type="term" value="F:magnesium ion binding"/>
    <property type="evidence" value="ECO:0007669"/>
    <property type="project" value="TreeGrafter"/>
</dbReference>
<dbReference type="AlphaFoldDB" id="A0A926EXC5"/>
<dbReference type="PANTHER" id="PTHR10000:SF8">
    <property type="entry name" value="HAD SUPERFAMILY HYDROLASE-LIKE, TYPE 3"/>
    <property type="match status" value="1"/>
</dbReference>
<dbReference type="InterPro" id="IPR036412">
    <property type="entry name" value="HAD-like_sf"/>
</dbReference>
<dbReference type="InterPro" id="IPR006379">
    <property type="entry name" value="HAD-SF_hydro_IIB"/>
</dbReference>
<dbReference type="InterPro" id="IPR000150">
    <property type="entry name" value="Cof"/>
</dbReference>
<dbReference type="Gene3D" id="3.40.50.1000">
    <property type="entry name" value="HAD superfamily/HAD-like"/>
    <property type="match status" value="1"/>
</dbReference>
<proteinExistence type="predicted"/>
<dbReference type="Proteomes" id="UP000601171">
    <property type="component" value="Unassembled WGS sequence"/>
</dbReference>
<dbReference type="NCBIfam" id="TIGR01484">
    <property type="entry name" value="HAD-SF-IIB"/>
    <property type="match status" value="1"/>
</dbReference>
<keyword evidence="2" id="KW-1185">Reference proteome</keyword>
<dbReference type="SFLD" id="SFLDS00003">
    <property type="entry name" value="Haloacid_Dehalogenase"/>
    <property type="match status" value="1"/>
</dbReference>
<dbReference type="CDD" id="cd07516">
    <property type="entry name" value="HAD_Pase"/>
    <property type="match status" value="1"/>
</dbReference>
<dbReference type="GO" id="GO:0005829">
    <property type="term" value="C:cytosol"/>
    <property type="evidence" value="ECO:0007669"/>
    <property type="project" value="TreeGrafter"/>
</dbReference>
<dbReference type="InterPro" id="IPR023214">
    <property type="entry name" value="HAD_sf"/>
</dbReference>
<evidence type="ECO:0000313" key="1">
    <source>
        <dbReference type="EMBL" id="MBC8587980.1"/>
    </source>
</evidence>
<dbReference type="PANTHER" id="PTHR10000">
    <property type="entry name" value="PHOSPHOSERINE PHOSPHATASE"/>
    <property type="match status" value="1"/>
</dbReference>
<dbReference type="SFLD" id="SFLDG01144">
    <property type="entry name" value="C2.B.4:_PGP_Like"/>
    <property type="match status" value="1"/>
</dbReference>
<dbReference type="EMBL" id="JACRTG010000018">
    <property type="protein sequence ID" value="MBC8587980.1"/>
    <property type="molecule type" value="Genomic_DNA"/>
</dbReference>
<dbReference type="Gene3D" id="3.30.1240.10">
    <property type="match status" value="1"/>
</dbReference>
<dbReference type="SUPFAM" id="SSF56784">
    <property type="entry name" value="HAD-like"/>
    <property type="match status" value="1"/>
</dbReference>
<name>A0A926EXC5_9FIRM</name>
<protein>
    <submittedName>
        <fullName evidence="1">HAD family phosphatase</fullName>
    </submittedName>
</protein>
<evidence type="ECO:0000313" key="2">
    <source>
        <dbReference type="Proteomes" id="UP000601171"/>
    </source>
</evidence>
<reference evidence="1" key="1">
    <citation type="submission" date="2020-08" db="EMBL/GenBank/DDBJ databases">
        <title>Genome public.</title>
        <authorList>
            <person name="Liu C."/>
            <person name="Sun Q."/>
        </authorList>
    </citation>
    <scope>NUCLEOTIDE SEQUENCE</scope>
    <source>
        <strain evidence="1">BX21</strain>
    </source>
</reference>
<dbReference type="NCBIfam" id="TIGR00099">
    <property type="entry name" value="Cof-subfamily"/>
    <property type="match status" value="1"/>
</dbReference>
<dbReference type="GO" id="GO:0016791">
    <property type="term" value="F:phosphatase activity"/>
    <property type="evidence" value="ECO:0007669"/>
    <property type="project" value="TreeGrafter"/>
</dbReference>